<evidence type="ECO:0000256" key="5">
    <source>
        <dbReference type="ARBA" id="ARBA00022840"/>
    </source>
</evidence>
<evidence type="ECO:0000256" key="6">
    <source>
        <dbReference type="PROSITE-ProRule" id="PRU01331"/>
    </source>
</evidence>
<dbReference type="InterPro" id="IPR014746">
    <property type="entry name" value="Gln_synth/guanido_kin_cat_dom"/>
</dbReference>
<dbReference type="GO" id="GO:0005737">
    <property type="term" value="C:cytoplasm"/>
    <property type="evidence" value="ECO:0007669"/>
    <property type="project" value="TreeGrafter"/>
</dbReference>
<evidence type="ECO:0000259" key="9">
    <source>
        <dbReference type="PROSITE" id="PS51987"/>
    </source>
</evidence>
<proteinExistence type="inferred from homology"/>
<dbReference type="SMART" id="SM01230">
    <property type="entry name" value="Gln-synt_C"/>
    <property type="match status" value="1"/>
</dbReference>
<name>A0A816PPK3_9BILA</name>
<reference evidence="10" key="1">
    <citation type="submission" date="2021-02" db="EMBL/GenBank/DDBJ databases">
        <authorList>
            <person name="Nowell W R."/>
        </authorList>
    </citation>
    <scope>NUCLEOTIDE SEQUENCE</scope>
</reference>
<comment type="similarity">
    <text evidence="1 6 7">Belongs to the glutamine synthetase family.</text>
</comment>
<sequence>MINPVFTNAAGMDKNVLQRYLALPQPDGKSMVTYVWIDGTGENLRAKTRTCDKEPKSPDDVSWWNFDGSSTGQADGSNSELQKDQHPIFGLEQEYTLMDRDGWPFGWPKGGYPQPQGPFYCGIGACLALGRDLVESHYKACLYAGVNIRGTNAEVMPAQWEYQVGPSEGIDAADQLWTSRYLLQRIAEECGTQVSFHPKPIAGDWNGAGCHTNFSTRVMREPNGINEIHTAIERLKARHHTHIKVYGKDNERRLTGRHETASIHEFSAGVANRGASIRIPRQVDEEKCGYFEDRRPASNCDPYAVTSIIVRTVCLGEQD</sequence>
<dbReference type="PANTHER" id="PTHR20852">
    <property type="entry name" value="GLUTAMINE SYNTHETASE"/>
    <property type="match status" value="1"/>
</dbReference>
<evidence type="ECO:0000256" key="8">
    <source>
        <dbReference type="SAM" id="MobiDB-lite"/>
    </source>
</evidence>
<dbReference type="InterPro" id="IPR008146">
    <property type="entry name" value="Gln_synth_cat_dom"/>
</dbReference>
<dbReference type="GO" id="GO:0004356">
    <property type="term" value="F:glutamine synthetase activity"/>
    <property type="evidence" value="ECO:0007669"/>
    <property type="project" value="UniProtKB-EC"/>
</dbReference>
<dbReference type="PANTHER" id="PTHR20852:SF57">
    <property type="entry name" value="GLUTAMINE SYNTHETASE 2 CYTOPLASMIC"/>
    <property type="match status" value="1"/>
</dbReference>
<dbReference type="InterPro" id="IPR036651">
    <property type="entry name" value="Gln_synt_N_sf"/>
</dbReference>
<dbReference type="EMBL" id="CAJNRF010003404">
    <property type="protein sequence ID" value="CAF2050289.1"/>
    <property type="molecule type" value="Genomic_DNA"/>
</dbReference>
<feature type="compositionally biased region" description="Polar residues" evidence="8">
    <location>
        <begin position="67"/>
        <end position="80"/>
    </location>
</feature>
<dbReference type="PROSITE" id="PS00181">
    <property type="entry name" value="GLNA_ATP"/>
    <property type="match status" value="1"/>
</dbReference>
<dbReference type="EC" id="6.3.1.2" evidence="2"/>
<dbReference type="PROSITE" id="PS51987">
    <property type="entry name" value="GS_CATALYTIC"/>
    <property type="match status" value="1"/>
</dbReference>
<dbReference type="AlphaFoldDB" id="A0A816PPK3"/>
<comment type="caution">
    <text evidence="10">The sequence shown here is derived from an EMBL/GenBank/DDBJ whole genome shotgun (WGS) entry which is preliminary data.</text>
</comment>
<evidence type="ECO:0000256" key="2">
    <source>
        <dbReference type="ARBA" id="ARBA00012937"/>
    </source>
</evidence>
<dbReference type="GO" id="GO:0006542">
    <property type="term" value="P:glutamine biosynthetic process"/>
    <property type="evidence" value="ECO:0007669"/>
    <property type="project" value="InterPro"/>
</dbReference>
<evidence type="ECO:0000256" key="3">
    <source>
        <dbReference type="ARBA" id="ARBA00022598"/>
    </source>
</evidence>
<evidence type="ECO:0000256" key="4">
    <source>
        <dbReference type="ARBA" id="ARBA00022741"/>
    </source>
</evidence>
<dbReference type="FunFam" id="3.30.590.10:FF:000004">
    <property type="entry name" value="Glutamine synthetase"/>
    <property type="match status" value="1"/>
</dbReference>
<dbReference type="Gene3D" id="3.30.590.10">
    <property type="entry name" value="Glutamine synthetase/guanido kinase, catalytic domain"/>
    <property type="match status" value="2"/>
</dbReference>
<evidence type="ECO:0000256" key="1">
    <source>
        <dbReference type="ARBA" id="ARBA00009897"/>
    </source>
</evidence>
<dbReference type="InterPro" id="IPR027303">
    <property type="entry name" value="Gln_synth_gly_rich_site"/>
</dbReference>
<feature type="domain" description="GS catalytic" evidence="9">
    <location>
        <begin position="70"/>
        <end position="319"/>
    </location>
</feature>
<dbReference type="SUPFAM" id="SSF55931">
    <property type="entry name" value="Glutamine synthetase/guanido kinase"/>
    <property type="match status" value="1"/>
</dbReference>
<evidence type="ECO:0000313" key="10">
    <source>
        <dbReference type="EMBL" id="CAF2050289.1"/>
    </source>
</evidence>
<evidence type="ECO:0000256" key="7">
    <source>
        <dbReference type="RuleBase" id="RU000384"/>
    </source>
</evidence>
<dbReference type="Pfam" id="PF00120">
    <property type="entry name" value="Gln-synt_C"/>
    <property type="match status" value="1"/>
</dbReference>
<gene>
    <name evidence="10" type="ORF">WKI299_LOCUS10018</name>
</gene>
<keyword evidence="4" id="KW-0547">Nucleotide-binding</keyword>
<keyword evidence="3" id="KW-0436">Ligase</keyword>
<accession>A0A816PPK3</accession>
<dbReference type="Proteomes" id="UP000663856">
    <property type="component" value="Unassembled WGS sequence"/>
</dbReference>
<protein>
    <recommendedName>
        <fullName evidence="2">glutamine synthetase</fullName>
        <ecNumber evidence="2">6.3.1.2</ecNumber>
    </recommendedName>
</protein>
<feature type="region of interest" description="Disordered" evidence="8">
    <location>
        <begin position="47"/>
        <end position="81"/>
    </location>
</feature>
<dbReference type="SUPFAM" id="SSF54368">
    <property type="entry name" value="Glutamine synthetase, N-terminal domain"/>
    <property type="match status" value="1"/>
</dbReference>
<dbReference type="InterPro" id="IPR050292">
    <property type="entry name" value="Glutamine_Synthetase"/>
</dbReference>
<dbReference type="GO" id="GO:0005524">
    <property type="term" value="F:ATP binding"/>
    <property type="evidence" value="ECO:0007669"/>
    <property type="project" value="UniProtKB-KW"/>
</dbReference>
<organism evidence="10 11">
    <name type="scientific">Rotaria magnacalcarata</name>
    <dbReference type="NCBI Taxonomy" id="392030"/>
    <lineage>
        <taxon>Eukaryota</taxon>
        <taxon>Metazoa</taxon>
        <taxon>Spiralia</taxon>
        <taxon>Gnathifera</taxon>
        <taxon>Rotifera</taxon>
        <taxon>Eurotatoria</taxon>
        <taxon>Bdelloidea</taxon>
        <taxon>Philodinida</taxon>
        <taxon>Philodinidae</taxon>
        <taxon>Rotaria</taxon>
    </lineage>
</organism>
<keyword evidence="5" id="KW-0067">ATP-binding</keyword>
<evidence type="ECO:0000313" key="11">
    <source>
        <dbReference type="Proteomes" id="UP000663856"/>
    </source>
</evidence>
<feature type="compositionally biased region" description="Basic and acidic residues" evidence="8">
    <location>
        <begin position="49"/>
        <end position="59"/>
    </location>
</feature>